<reference evidence="2 3" key="1">
    <citation type="journal article" date="2024" name="Commun. Biol.">
        <title>Comparative genomic analysis of thermophilic fungi reveals convergent evolutionary adaptations and gene losses.</title>
        <authorList>
            <person name="Steindorff A.S."/>
            <person name="Aguilar-Pontes M.V."/>
            <person name="Robinson A.J."/>
            <person name="Andreopoulos B."/>
            <person name="LaButti K."/>
            <person name="Kuo A."/>
            <person name="Mondo S."/>
            <person name="Riley R."/>
            <person name="Otillar R."/>
            <person name="Haridas S."/>
            <person name="Lipzen A."/>
            <person name="Grimwood J."/>
            <person name="Schmutz J."/>
            <person name="Clum A."/>
            <person name="Reid I.D."/>
            <person name="Moisan M.C."/>
            <person name="Butler G."/>
            <person name="Nguyen T.T.M."/>
            <person name="Dewar K."/>
            <person name="Conant G."/>
            <person name="Drula E."/>
            <person name="Henrissat B."/>
            <person name="Hansel C."/>
            <person name="Singer S."/>
            <person name="Hutchinson M.I."/>
            <person name="de Vries R.P."/>
            <person name="Natvig D.O."/>
            <person name="Powell A.J."/>
            <person name="Tsang A."/>
            <person name="Grigoriev I.V."/>
        </authorList>
    </citation>
    <scope>NUCLEOTIDE SEQUENCE [LARGE SCALE GENOMIC DNA]</scope>
    <source>
        <strain evidence="2 3">CBS 494.80</strain>
    </source>
</reference>
<dbReference type="Proteomes" id="UP001595075">
    <property type="component" value="Unassembled WGS sequence"/>
</dbReference>
<dbReference type="EMBL" id="JAZHXI010000008">
    <property type="protein sequence ID" value="KAL2068775.1"/>
    <property type="molecule type" value="Genomic_DNA"/>
</dbReference>
<evidence type="ECO:0000313" key="2">
    <source>
        <dbReference type="EMBL" id="KAL2068775.1"/>
    </source>
</evidence>
<keyword evidence="3" id="KW-1185">Reference proteome</keyword>
<evidence type="ECO:0000256" key="1">
    <source>
        <dbReference type="SAM" id="MobiDB-lite"/>
    </source>
</evidence>
<proteinExistence type="predicted"/>
<protein>
    <submittedName>
        <fullName evidence="2">Uncharacterized protein</fullName>
    </submittedName>
</protein>
<sequence length="192" mass="21627">MRRQLLDTVVKQNARAARVEAETTRVMTAPISNGRGVHNNVVLEEVVDIVCLIKQSTLSPKSTQTHPHQLHIQQTSISETSQYGRTYSIRAERVPVANGAQADEGIHGHVLKPRITLLRLLRRRLHDQIPHPTRDRLRDPMRTEVHGGQREDRAEIPGTAGTDDEPTSSRQISMYMIADEGVRKTRKGHCTI</sequence>
<organism evidence="2 3">
    <name type="scientific">Oculimacula yallundae</name>
    <dbReference type="NCBI Taxonomy" id="86028"/>
    <lineage>
        <taxon>Eukaryota</taxon>
        <taxon>Fungi</taxon>
        <taxon>Dikarya</taxon>
        <taxon>Ascomycota</taxon>
        <taxon>Pezizomycotina</taxon>
        <taxon>Leotiomycetes</taxon>
        <taxon>Helotiales</taxon>
        <taxon>Ploettnerulaceae</taxon>
        <taxon>Oculimacula</taxon>
    </lineage>
</organism>
<accession>A0ABR4CFM7</accession>
<evidence type="ECO:0000313" key="3">
    <source>
        <dbReference type="Proteomes" id="UP001595075"/>
    </source>
</evidence>
<feature type="region of interest" description="Disordered" evidence="1">
    <location>
        <begin position="129"/>
        <end position="171"/>
    </location>
</feature>
<comment type="caution">
    <text evidence="2">The sequence shown here is derived from an EMBL/GenBank/DDBJ whole genome shotgun (WGS) entry which is preliminary data.</text>
</comment>
<name>A0ABR4CFM7_9HELO</name>
<feature type="compositionally biased region" description="Basic and acidic residues" evidence="1">
    <location>
        <begin position="129"/>
        <end position="155"/>
    </location>
</feature>
<gene>
    <name evidence="2" type="ORF">VTL71DRAFT_15113</name>
</gene>